<gene>
    <name evidence="6" type="ORF">SD37_16140</name>
</gene>
<dbReference type="InterPro" id="IPR052032">
    <property type="entry name" value="ATP-dep_AA_Ligase"/>
</dbReference>
<protein>
    <submittedName>
        <fullName evidence="6">Carboxylate--amine ligase</fullName>
    </submittedName>
</protein>
<dbReference type="Proteomes" id="UP000093695">
    <property type="component" value="Chromosome"/>
</dbReference>
<keyword evidence="2 4" id="KW-0547">Nucleotide-binding</keyword>
<dbReference type="SUPFAM" id="SSF56059">
    <property type="entry name" value="Glutathione synthetase ATP-binding domain-like"/>
    <property type="match status" value="1"/>
</dbReference>
<dbReference type="PROSITE" id="PS50975">
    <property type="entry name" value="ATP_GRASP"/>
    <property type="match status" value="1"/>
</dbReference>
<evidence type="ECO:0000256" key="3">
    <source>
        <dbReference type="ARBA" id="ARBA00022840"/>
    </source>
</evidence>
<dbReference type="GO" id="GO:0005524">
    <property type="term" value="F:ATP binding"/>
    <property type="evidence" value="ECO:0007669"/>
    <property type="project" value="UniProtKB-UniRule"/>
</dbReference>
<dbReference type="PANTHER" id="PTHR43585:SF2">
    <property type="entry name" value="ATP-GRASP ENZYME FSQD"/>
    <property type="match status" value="1"/>
</dbReference>
<dbReference type="RefSeq" id="WP_044850718.1">
    <property type="nucleotide sequence ID" value="NZ_CP016174.1"/>
</dbReference>
<evidence type="ECO:0000256" key="1">
    <source>
        <dbReference type="ARBA" id="ARBA00022598"/>
    </source>
</evidence>
<evidence type="ECO:0000256" key="4">
    <source>
        <dbReference type="PROSITE-ProRule" id="PRU00409"/>
    </source>
</evidence>
<dbReference type="KEGG" id="aori:SD37_16140"/>
<organism evidence="6 7">
    <name type="scientific">Amycolatopsis orientalis</name>
    <name type="common">Nocardia orientalis</name>
    <dbReference type="NCBI Taxonomy" id="31958"/>
    <lineage>
        <taxon>Bacteria</taxon>
        <taxon>Bacillati</taxon>
        <taxon>Actinomycetota</taxon>
        <taxon>Actinomycetes</taxon>
        <taxon>Pseudonocardiales</taxon>
        <taxon>Pseudonocardiaceae</taxon>
        <taxon>Amycolatopsis</taxon>
    </lineage>
</organism>
<dbReference type="Gene3D" id="3.30.470.20">
    <property type="entry name" value="ATP-grasp fold, B domain"/>
    <property type="match status" value="1"/>
</dbReference>
<keyword evidence="1 6" id="KW-0436">Ligase</keyword>
<dbReference type="GO" id="GO:0046872">
    <property type="term" value="F:metal ion binding"/>
    <property type="evidence" value="ECO:0007669"/>
    <property type="project" value="InterPro"/>
</dbReference>
<dbReference type="EMBL" id="CP016174">
    <property type="protein sequence ID" value="ANN17026.1"/>
    <property type="molecule type" value="Genomic_DNA"/>
</dbReference>
<evidence type="ECO:0000313" key="7">
    <source>
        <dbReference type="Proteomes" id="UP000093695"/>
    </source>
</evidence>
<dbReference type="PANTHER" id="PTHR43585">
    <property type="entry name" value="FUMIPYRROLE BIOSYNTHESIS PROTEIN C"/>
    <property type="match status" value="1"/>
</dbReference>
<evidence type="ECO:0000256" key="2">
    <source>
        <dbReference type="ARBA" id="ARBA00022741"/>
    </source>
</evidence>
<feature type="domain" description="ATP-grasp" evidence="5">
    <location>
        <begin position="111"/>
        <end position="318"/>
    </location>
</feature>
<dbReference type="Pfam" id="PF13535">
    <property type="entry name" value="ATP-grasp_4"/>
    <property type="match status" value="1"/>
</dbReference>
<dbReference type="InterPro" id="IPR041472">
    <property type="entry name" value="BL00235/CARNS1_N"/>
</dbReference>
<name>A0A193BXQ9_AMYOR</name>
<sequence length="419" mass="45598">MKLLALEASQNSYYYLPRYQQIEDFGGVLYVLNGIGTEDLWPRERYRIAGSNHIDDLVRQAKAWHAEESFDGVLTFSESGVVLVAAVAEALGLPGIGVDAARTSRNKLIMRQAHEKGGAAHPDFRFVEDLDAALQAAEDFGYPVILKPTLGAASNFVFRVDDAEKMRERYAQARAGIDRMTWYNMEAEGLDLGPHGLLVESFLDGHEHLIEALAWDDEVYLGSIVDRVTSEGETFDDDVHHAPTSLTPEEVAEVHAVVTAGVRAQGLTRGALHAEVRFHQGKPFLLEIAVRPGGGGLDHMARLSAGYDPIRGLMDVSRGVRPDVRHFSPTGVHTAAMCLICPGGVIASIDVPPAVSESEALYYLKIFAKPGDLIKRPPLGNNIFGGIGALGSSFDEAMRNANDLAGKIEVKLSETQKQQ</sequence>
<keyword evidence="7" id="KW-1185">Reference proteome</keyword>
<dbReference type="InterPro" id="IPR011761">
    <property type="entry name" value="ATP-grasp"/>
</dbReference>
<dbReference type="STRING" id="31958.SD37_16140"/>
<keyword evidence="3 4" id="KW-0067">ATP-binding</keyword>
<dbReference type="eggNOG" id="COG0458">
    <property type="taxonomic scope" value="Bacteria"/>
</dbReference>
<dbReference type="Pfam" id="PF18603">
    <property type="entry name" value="LAL_C2"/>
    <property type="match status" value="1"/>
</dbReference>
<dbReference type="AlphaFoldDB" id="A0A193BXQ9"/>
<dbReference type="InterPro" id="IPR040570">
    <property type="entry name" value="LAL_C2"/>
</dbReference>
<dbReference type="Gene3D" id="3.40.50.20">
    <property type="match status" value="1"/>
</dbReference>
<dbReference type="GO" id="GO:0016874">
    <property type="term" value="F:ligase activity"/>
    <property type="evidence" value="ECO:0007669"/>
    <property type="project" value="UniProtKB-KW"/>
</dbReference>
<dbReference type="Pfam" id="PF18130">
    <property type="entry name" value="ATPgrasp_N"/>
    <property type="match status" value="1"/>
</dbReference>
<reference evidence="6 7" key="1">
    <citation type="journal article" date="2015" name="Genome Announc.">
        <title>Draft Genome Sequence of Norvancomycin-Producing Strain Amycolatopsis orientalis CPCC200066.</title>
        <authorList>
            <person name="Lei X."/>
            <person name="Yuan F."/>
            <person name="Shi Y."/>
            <person name="Li X."/>
            <person name="Wang L."/>
            <person name="Hong B."/>
        </authorList>
    </citation>
    <scope>NUCLEOTIDE SEQUENCE [LARGE SCALE GENOMIC DNA]</scope>
    <source>
        <strain evidence="6 7">B-37</strain>
    </source>
</reference>
<evidence type="ECO:0000259" key="5">
    <source>
        <dbReference type="PROSITE" id="PS50975"/>
    </source>
</evidence>
<accession>A0A193BXQ9</accession>
<proteinExistence type="predicted"/>
<evidence type="ECO:0000313" key="6">
    <source>
        <dbReference type="EMBL" id="ANN17026.1"/>
    </source>
</evidence>